<evidence type="ECO:0000313" key="2">
    <source>
        <dbReference type="Proteomes" id="UP001314170"/>
    </source>
</evidence>
<proteinExistence type="predicted"/>
<dbReference type="Proteomes" id="UP001314170">
    <property type="component" value="Unassembled WGS sequence"/>
</dbReference>
<organism evidence="1 2">
    <name type="scientific">Dovyalis caffra</name>
    <dbReference type="NCBI Taxonomy" id="77055"/>
    <lineage>
        <taxon>Eukaryota</taxon>
        <taxon>Viridiplantae</taxon>
        <taxon>Streptophyta</taxon>
        <taxon>Embryophyta</taxon>
        <taxon>Tracheophyta</taxon>
        <taxon>Spermatophyta</taxon>
        <taxon>Magnoliopsida</taxon>
        <taxon>eudicotyledons</taxon>
        <taxon>Gunneridae</taxon>
        <taxon>Pentapetalae</taxon>
        <taxon>rosids</taxon>
        <taxon>fabids</taxon>
        <taxon>Malpighiales</taxon>
        <taxon>Salicaceae</taxon>
        <taxon>Flacourtieae</taxon>
        <taxon>Dovyalis</taxon>
    </lineage>
</organism>
<accession>A0AAV1QS48</accession>
<gene>
    <name evidence="1" type="ORF">DCAF_LOCUS432</name>
</gene>
<protein>
    <submittedName>
        <fullName evidence="1">Uncharacterized protein</fullName>
    </submittedName>
</protein>
<reference evidence="1 2" key="1">
    <citation type="submission" date="2024-01" db="EMBL/GenBank/DDBJ databases">
        <authorList>
            <person name="Waweru B."/>
        </authorList>
    </citation>
    <scope>NUCLEOTIDE SEQUENCE [LARGE SCALE GENOMIC DNA]</scope>
</reference>
<feature type="non-terminal residue" evidence="1">
    <location>
        <position position="1"/>
    </location>
</feature>
<keyword evidence="2" id="KW-1185">Reference proteome</keyword>
<name>A0AAV1QS48_9ROSI</name>
<dbReference type="AlphaFoldDB" id="A0AAV1QS48"/>
<sequence length="89" mass="10373">SVEDYVSDKSPIMPFKQVYSRRKKNGSDSNPILMTKTEWQTSLSELVEEANELKGMKEQVVDMTTAMTSLVVEFKDFQTHIRVLVMWQR</sequence>
<evidence type="ECO:0000313" key="1">
    <source>
        <dbReference type="EMBL" id="CAK7322821.1"/>
    </source>
</evidence>
<comment type="caution">
    <text evidence="1">The sequence shown here is derived from an EMBL/GenBank/DDBJ whole genome shotgun (WGS) entry which is preliminary data.</text>
</comment>
<dbReference type="EMBL" id="CAWUPB010000030">
    <property type="protein sequence ID" value="CAK7322821.1"/>
    <property type="molecule type" value="Genomic_DNA"/>
</dbReference>